<dbReference type="InterPro" id="IPR035919">
    <property type="entry name" value="EAL_sf"/>
</dbReference>
<keyword evidence="5" id="KW-1185">Reference proteome</keyword>
<dbReference type="NCBIfam" id="TIGR00254">
    <property type="entry name" value="GGDEF"/>
    <property type="match status" value="1"/>
</dbReference>
<protein>
    <recommendedName>
        <fullName evidence="6">Diguanylate cyclase/phosphodiesterase with PAS/PAC sensor(S)</fullName>
    </recommendedName>
</protein>
<dbReference type="STRING" id="29542.A6070_12260"/>
<dbReference type="PANTHER" id="PTHR44757">
    <property type="entry name" value="DIGUANYLATE CYCLASE DGCP"/>
    <property type="match status" value="1"/>
</dbReference>
<dbReference type="SUPFAM" id="SSF55073">
    <property type="entry name" value="Nucleotide cyclase"/>
    <property type="match status" value="1"/>
</dbReference>
<dbReference type="NCBIfam" id="TIGR00229">
    <property type="entry name" value="sensory_box"/>
    <property type="match status" value="1"/>
</dbReference>
<evidence type="ECO:0000313" key="5">
    <source>
        <dbReference type="Proteomes" id="UP000182264"/>
    </source>
</evidence>
<dbReference type="GO" id="GO:0003824">
    <property type="term" value="F:catalytic activity"/>
    <property type="evidence" value="ECO:0007669"/>
    <property type="project" value="UniProtKB-ARBA"/>
</dbReference>
<dbReference type="InterPro" id="IPR000014">
    <property type="entry name" value="PAS"/>
</dbReference>
<dbReference type="InterPro" id="IPR035965">
    <property type="entry name" value="PAS-like_dom_sf"/>
</dbReference>
<dbReference type="SUPFAM" id="SSF55785">
    <property type="entry name" value="PYP-like sensor domain (PAS domain)"/>
    <property type="match status" value="1"/>
</dbReference>
<organism evidence="4 5">
    <name type="scientific">Syntrophotalea acetylenica</name>
    <name type="common">Pelobacter acetylenicus</name>
    <dbReference type="NCBI Taxonomy" id="29542"/>
    <lineage>
        <taxon>Bacteria</taxon>
        <taxon>Pseudomonadati</taxon>
        <taxon>Thermodesulfobacteriota</taxon>
        <taxon>Desulfuromonadia</taxon>
        <taxon>Desulfuromonadales</taxon>
        <taxon>Syntrophotaleaceae</taxon>
        <taxon>Syntrophotalea</taxon>
    </lineage>
</organism>
<dbReference type="CDD" id="cd00130">
    <property type="entry name" value="PAS"/>
    <property type="match status" value="1"/>
</dbReference>
<dbReference type="Gene3D" id="3.30.70.270">
    <property type="match status" value="1"/>
</dbReference>
<accession>A0A1L3GE86</accession>
<dbReference type="InterPro" id="IPR043128">
    <property type="entry name" value="Rev_trsase/Diguanyl_cyclase"/>
</dbReference>
<dbReference type="Pfam" id="PF00990">
    <property type="entry name" value="GGDEF"/>
    <property type="match status" value="1"/>
</dbReference>
<dbReference type="FunFam" id="3.30.70.270:FF:000001">
    <property type="entry name" value="Diguanylate cyclase domain protein"/>
    <property type="match status" value="1"/>
</dbReference>
<dbReference type="InterPro" id="IPR052155">
    <property type="entry name" value="Biofilm_reg_signaling"/>
</dbReference>
<dbReference type="SMART" id="SM00091">
    <property type="entry name" value="PAS"/>
    <property type="match status" value="1"/>
</dbReference>
<evidence type="ECO:0000259" key="1">
    <source>
        <dbReference type="PROSITE" id="PS50112"/>
    </source>
</evidence>
<dbReference type="SMART" id="SM00052">
    <property type="entry name" value="EAL"/>
    <property type="match status" value="1"/>
</dbReference>
<dbReference type="InterPro" id="IPR000160">
    <property type="entry name" value="GGDEF_dom"/>
</dbReference>
<name>A0A1L3GE86_SYNAC</name>
<dbReference type="CDD" id="cd01948">
    <property type="entry name" value="EAL"/>
    <property type="match status" value="1"/>
</dbReference>
<gene>
    <name evidence="4" type="ORF">A7E75_03635</name>
</gene>
<dbReference type="CDD" id="cd01949">
    <property type="entry name" value="GGDEF"/>
    <property type="match status" value="1"/>
</dbReference>
<reference evidence="4 5" key="1">
    <citation type="journal article" date="2017" name="Genome Announc.">
        <title>Complete Genome Sequences of Two Acetylene-Fermenting Pelobacter acetylenicus Strains.</title>
        <authorList>
            <person name="Sutton J.M."/>
            <person name="Baesman S.M."/>
            <person name="Fierst J.L."/>
            <person name="Poret-Peterson A.T."/>
            <person name="Oremland R.S."/>
            <person name="Dunlap D.S."/>
            <person name="Akob D.M."/>
        </authorList>
    </citation>
    <scope>NUCLEOTIDE SEQUENCE [LARGE SCALE GENOMIC DNA]</scope>
    <source>
        <strain evidence="4 5">DSM 3247</strain>
    </source>
</reference>
<dbReference type="SUPFAM" id="SSF141868">
    <property type="entry name" value="EAL domain-like"/>
    <property type="match status" value="1"/>
</dbReference>
<dbReference type="InterPro" id="IPR029787">
    <property type="entry name" value="Nucleotide_cyclase"/>
</dbReference>
<feature type="domain" description="PAS" evidence="1">
    <location>
        <begin position="116"/>
        <end position="170"/>
    </location>
</feature>
<evidence type="ECO:0008006" key="6">
    <source>
        <dbReference type="Google" id="ProtNLM"/>
    </source>
</evidence>
<feature type="domain" description="GGDEF" evidence="3">
    <location>
        <begin position="276"/>
        <end position="409"/>
    </location>
</feature>
<dbReference type="SMART" id="SM00267">
    <property type="entry name" value="GGDEF"/>
    <property type="match status" value="1"/>
</dbReference>
<dbReference type="PANTHER" id="PTHR44757:SF2">
    <property type="entry name" value="BIOFILM ARCHITECTURE MAINTENANCE PROTEIN MBAA"/>
    <property type="match status" value="1"/>
</dbReference>
<dbReference type="PROSITE" id="PS50887">
    <property type="entry name" value="GGDEF"/>
    <property type="match status" value="1"/>
</dbReference>
<sequence length="687" mass="77081">MKDPDKLLCILRRDGFILGGNQAWKLFLKHKFDHPPPAFLHDILLPEQENRWQRVLEKLRRLPGTSALFACRDRSGQVRYLHGRFSAGMPVLQSAIQASFRDITARYRNKQLCRQNLRTLVRMAANTRTAVALLDEQGQVRHWSRHAARLSGYNRSEVYRHQLPAILAPEQPTAIAPLQVATEPNRKTTAFTEGSHTLVCRRKDGTVRSFDFCVAPFSTGQRSYTAVLFTETAQISVNPGKIPQLAYYDPLTGLPSRALLKERLQQSLAEARRFKHPLAVLFLDLDHFKQVNDNLGHAVGDQVLKLAAKRLQDCLRGNDTVARFGGDEFIVVLSGFREAENMPGILRKIFASLAPEYCVEGHRIRLNASIGLALFPEDGQNPEQLLRHADTAMYVAKKEAGDSYRFFSPEMNLALLAQLELESQLRQAVGRKDFFLLFQPRLDLQTRQVVAVEALLRWRHPDGTPRNPESFLPRLEKLDLMVPLGEGLLQQACETCRTWQVPGRAPLPLAINLSASQFGHPGLKQGLVAALQNANLPAACLQLEVDESTLQNHENCACDILHDIGQLGLHWGLDNFGRDYISLQKLKDLPFDYLKIDRHFIGDLSSDQNDAAMVGAILAMARNLGLTPVAEGIETWAQHHLLLAMGCRQGQGHLFLKPCDKNTLASFLDDTPDQPAMPCRTDLAPPF</sequence>
<dbReference type="AlphaFoldDB" id="A0A1L3GE86"/>
<dbReference type="Gene3D" id="3.30.450.20">
    <property type="entry name" value="PAS domain"/>
    <property type="match status" value="1"/>
</dbReference>
<evidence type="ECO:0000259" key="2">
    <source>
        <dbReference type="PROSITE" id="PS50883"/>
    </source>
</evidence>
<dbReference type="RefSeq" id="WP_072286046.1">
    <property type="nucleotide sequence ID" value="NZ_CP015518.1"/>
</dbReference>
<feature type="domain" description="EAL" evidence="2">
    <location>
        <begin position="418"/>
        <end position="672"/>
    </location>
</feature>
<dbReference type="InterPro" id="IPR001633">
    <property type="entry name" value="EAL_dom"/>
</dbReference>
<dbReference type="Pfam" id="PF00563">
    <property type="entry name" value="EAL"/>
    <property type="match status" value="1"/>
</dbReference>
<dbReference type="PROSITE" id="PS50112">
    <property type="entry name" value="PAS"/>
    <property type="match status" value="1"/>
</dbReference>
<evidence type="ECO:0000259" key="3">
    <source>
        <dbReference type="PROSITE" id="PS50887"/>
    </source>
</evidence>
<dbReference type="GO" id="GO:0006355">
    <property type="term" value="P:regulation of DNA-templated transcription"/>
    <property type="evidence" value="ECO:0007669"/>
    <property type="project" value="InterPro"/>
</dbReference>
<dbReference type="Gene3D" id="3.20.20.450">
    <property type="entry name" value="EAL domain"/>
    <property type="match status" value="1"/>
</dbReference>
<dbReference type="Proteomes" id="UP000182264">
    <property type="component" value="Chromosome"/>
</dbReference>
<dbReference type="InterPro" id="IPR013767">
    <property type="entry name" value="PAS_fold"/>
</dbReference>
<dbReference type="EMBL" id="CP015518">
    <property type="protein sequence ID" value="APG24227.1"/>
    <property type="molecule type" value="Genomic_DNA"/>
</dbReference>
<dbReference type="Pfam" id="PF00989">
    <property type="entry name" value="PAS"/>
    <property type="match status" value="1"/>
</dbReference>
<dbReference type="PROSITE" id="PS50883">
    <property type="entry name" value="EAL"/>
    <property type="match status" value="1"/>
</dbReference>
<proteinExistence type="predicted"/>
<evidence type="ECO:0000313" key="4">
    <source>
        <dbReference type="EMBL" id="APG24227.1"/>
    </source>
</evidence>